<accession>A0A645JHH1</accession>
<dbReference type="EMBL" id="VSSQ01134225">
    <property type="protein sequence ID" value="MPN59794.1"/>
    <property type="molecule type" value="Genomic_DNA"/>
</dbReference>
<reference evidence="1" key="1">
    <citation type="submission" date="2019-08" db="EMBL/GenBank/DDBJ databases">
        <authorList>
            <person name="Kucharzyk K."/>
            <person name="Murdoch R.W."/>
            <person name="Higgins S."/>
            <person name="Loffler F."/>
        </authorList>
    </citation>
    <scope>NUCLEOTIDE SEQUENCE</scope>
</reference>
<evidence type="ECO:0000313" key="1">
    <source>
        <dbReference type="EMBL" id="MPN59794.1"/>
    </source>
</evidence>
<proteinExistence type="predicted"/>
<dbReference type="AlphaFoldDB" id="A0A645JHH1"/>
<sequence length="136" mass="15676">MSWPSTMPFTGDVKISFTAFLWRNCPSSRAYFHWAHKQTKARLCMWLAGTWMVQNCPASKTSGPRELSGCRHGTATWFLPRCPLPSIRCRICWKRSPTTRSATLERSVCRWLSMAASIARTIGMYSVLTDVQIRRW</sequence>
<protein>
    <submittedName>
        <fullName evidence="1">Uncharacterized protein</fullName>
    </submittedName>
</protein>
<organism evidence="1">
    <name type="scientific">bioreactor metagenome</name>
    <dbReference type="NCBI Taxonomy" id="1076179"/>
    <lineage>
        <taxon>unclassified sequences</taxon>
        <taxon>metagenomes</taxon>
        <taxon>ecological metagenomes</taxon>
    </lineage>
</organism>
<name>A0A645JHH1_9ZZZZ</name>
<gene>
    <name evidence="1" type="ORF">SDC9_207516</name>
</gene>
<comment type="caution">
    <text evidence="1">The sequence shown here is derived from an EMBL/GenBank/DDBJ whole genome shotgun (WGS) entry which is preliminary data.</text>
</comment>